<dbReference type="Proteomes" id="UP000799640">
    <property type="component" value="Unassembled WGS sequence"/>
</dbReference>
<evidence type="ECO:0000313" key="3">
    <source>
        <dbReference type="Proteomes" id="UP000799640"/>
    </source>
</evidence>
<evidence type="ECO:0000313" key="2">
    <source>
        <dbReference type="EMBL" id="KAF2395703.1"/>
    </source>
</evidence>
<feature type="compositionally biased region" description="Low complexity" evidence="1">
    <location>
        <begin position="93"/>
        <end position="109"/>
    </location>
</feature>
<accession>A0A6G1HI14</accession>
<dbReference type="EMBL" id="ML996711">
    <property type="protein sequence ID" value="KAF2395703.1"/>
    <property type="molecule type" value="Genomic_DNA"/>
</dbReference>
<sequence length="146" mass="16500">MSRFSFAASPFSHIFFAGRHPTDIIRIRYLTVVKHGAGASRRIRYRNVLFLRHLPEPRARSRHCTRGPMARLHALVTDKAPRCQPWAPRTARGQQQCQGQQNPSKLPSSSPSPPPHITHLPLPTNPTPQSRRIASRRDHAQPFPAA</sequence>
<organism evidence="2 3">
    <name type="scientific">Trichodelitschia bisporula</name>
    <dbReference type="NCBI Taxonomy" id="703511"/>
    <lineage>
        <taxon>Eukaryota</taxon>
        <taxon>Fungi</taxon>
        <taxon>Dikarya</taxon>
        <taxon>Ascomycota</taxon>
        <taxon>Pezizomycotina</taxon>
        <taxon>Dothideomycetes</taxon>
        <taxon>Dothideomycetes incertae sedis</taxon>
        <taxon>Phaeotrichales</taxon>
        <taxon>Phaeotrichaceae</taxon>
        <taxon>Trichodelitschia</taxon>
    </lineage>
</organism>
<reference evidence="2" key="1">
    <citation type="journal article" date="2020" name="Stud. Mycol.">
        <title>101 Dothideomycetes genomes: a test case for predicting lifestyles and emergence of pathogens.</title>
        <authorList>
            <person name="Haridas S."/>
            <person name="Albert R."/>
            <person name="Binder M."/>
            <person name="Bloem J."/>
            <person name="Labutti K."/>
            <person name="Salamov A."/>
            <person name="Andreopoulos B."/>
            <person name="Baker S."/>
            <person name="Barry K."/>
            <person name="Bills G."/>
            <person name="Bluhm B."/>
            <person name="Cannon C."/>
            <person name="Castanera R."/>
            <person name="Culley D."/>
            <person name="Daum C."/>
            <person name="Ezra D."/>
            <person name="Gonzalez J."/>
            <person name="Henrissat B."/>
            <person name="Kuo A."/>
            <person name="Liang C."/>
            <person name="Lipzen A."/>
            <person name="Lutzoni F."/>
            <person name="Magnuson J."/>
            <person name="Mondo S."/>
            <person name="Nolan M."/>
            <person name="Ohm R."/>
            <person name="Pangilinan J."/>
            <person name="Park H.-J."/>
            <person name="Ramirez L."/>
            <person name="Alfaro M."/>
            <person name="Sun H."/>
            <person name="Tritt A."/>
            <person name="Yoshinaga Y."/>
            <person name="Zwiers L.-H."/>
            <person name="Turgeon B."/>
            <person name="Goodwin S."/>
            <person name="Spatafora J."/>
            <person name="Crous P."/>
            <person name="Grigoriev I."/>
        </authorList>
    </citation>
    <scope>NUCLEOTIDE SEQUENCE</scope>
    <source>
        <strain evidence="2">CBS 262.69</strain>
    </source>
</reference>
<gene>
    <name evidence="2" type="ORF">EJ06DRAFT_260205</name>
</gene>
<keyword evidence="3" id="KW-1185">Reference proteome</keyword>
<feature type="region of interest" description="Disordered" evidence="1">
    <location>
        <begin position="79"/>
        <end position="146"/>
    </location>
</feature>
<protein>
    <submittedName>
        <fullName evidence="2">Uncharacterized protein</fullName>
    </submittedName>
</protein>
<evidence type="ECO:0000256" key="1">
    <source>
        <dbReference type="SAM" id="MobiDB-lite"/>
    </source>
</evidence>
<proteinExistence type="predicted"/>
<dbReference type="AlphaFoldDB" id="A0A6G1HI14"/>
<name>A0A6G1HI14_9PEZI</name>